<accession>A0ABX0JUI3</accession>
<evidence type="ECO:0000256" key="1">
    <source>
        <dbReference type="SAM" id="MobiDB-lite"/>
    </source>
</evidence>
<feature type="transmembrane region" description="Helical" evidence="2">
    <location>
        <begin position="6"/>
        <end position="28"/>
    </location>
</feature>
<organism evidence="3 4">
    <name type="scientific">Acetobacter musti</name>
    <dbReference type="NCBI Taxonomy" id="864732"/>
    <lineage>
        <taxon>Bacteria</taxon>
        <taxon>Pseudomonadati</taxon>
        <taxon>Pseudomonadota</taxon>
        <taxon>Alphaproteobacteria</taxon>
        <taxon>Acetobacterales</taxon>
        <taxon>Acetobacteraceae</taxon>
        <taxon>Acetobacter</taxon>
    </lineage>
</organism>
<reference evidence="3 4" key="1">
    <citation type="journal article" date="2020" name="Int. J. Syst. Evol. Microbiol.">
        <title>Novel acetic acid bacteria from cider fermentations: Acetobacter conturbans sp. nov. and Acetobacter fallax sp. nov.</title>
        <authorList>
            <person name="Sombolestani A.S."/>
            <person name="Cleenwerck I."/>
            <person name="Cnockaert M."/>
            <person name="Borremans W."/>
            <person name="Wieme A.D."/>
            <person name="De Vuyst L."/>
            <person name="Vandamme P."/>
        </authorList>
    </citation>
    <scope>NUCLEOTIDE SEQUENCE [LARGE SCALE GENOMIC DNA]</scope>
    <source>
        <strain evidence="3 4">LMG 30640</strain>
    </source>
</reference>
<sequence>MEWQALISLLVFLFLSFILPFIIAVLIVMHDARDDGHAERDVLFRQVILRQHIPFMTETMSMSTDAPGTPGYRERHPSGS</sequence>
<name>A0ABX0JUI3_9PROT</name>
<protein>
    <submittedName>
        <fullName evidence="3">Uncharacterized protein</fullName>
    </submittedName>
</protein>
<dbReference type="Proteomes" id="UP000635278">
    <property type="component" value="Unassembled WGS sequence"/>
</dbReference>
<keyword evidence="2" id="KW-0472">Membrane</keyword>
<keyword evidence="4" id="KW-1185">Reference proteome</keyword>
<gene>
    <name evidence="3" type="ORF">GOB93_17870</name>
</gene>
<proteinExistence type="predicted"/>
<evidence type="ECO:0000313" key="4">
    <source>
        <dbReference type="Proteomes" id="UP000635278"/>
    </source>
</evidence>
<dbReference type="RefSeq" id="WP_173584831.1">
    <property type="nucleotide sequence ID" value="NZ_WOTB01000036.1"/>
</dbReference>
<evidence type="ECO:0000256" key="2">
    <source>
        <dbReference type="SAM" id="Phobius"/>
    </source>
</evidence>
<evidence type="ECO:0000313" key="3">
    <source>
        <dbReference type="EMBL" id="NHN86487.1"/>
    </source>
</evidence>
<keyword evidence="2" id="KW-0812">Transmembrane</keyword>
<dbReference type="EMBL" id="WOTB01000036">
    <property type="protein sequence ID" value="NHN86487.1"/>
    <property type="molecule type" value="Genomic_DNA"/>
</dbReference>
<keyword evidence="2" id="KW-1133">Transmembrane helix</keyword>
<comment type="caution">
    <text evidence="3">The sequence shown here is derived from an EMBL/GenBank/DDBJ whole genome shotgun (WGS) entry which is preliminary data.</text>
</comment>
<feature type="region of interest" description="Disordered" evidence="1">
    <location>
        <begin position="60"/>
        <end position="80"/>
    </location>
</feature>